<dbReference type="Pfam" id="PF17920">
    <property type="entry name" value="TetR_C_16"/>
    <property type="match status" value="1"/>
</dbReference>
<dbReference type="Pfam" id="PF00440">
    <property type="entry name" value="TetR_N"/>
    <property type="match status" value="1"/>
</dbReference>
<dbReference type="EMBL" id="FNIE01000014">
    <property type="protein sequence ID" value="SDO90519.1"/>
    <property type="molecule type" value="Genomic_DNA"/>
</dbReference>
<dbReference type="InterPro" id="IPR036271">
    <property type="entry name" value="Tet_transcr_reg_TetR-rel_C_sf"/>
</dbReference>
<dbReference type="PROSITE" id="PS50977">
    <property type="entry name" value="HTH_TETR_2"/>
    <property type="match status" value="1"/>
</dbReference>
<feature type="domain" description="HTH tetR-type" evidence="3">
    <location>
        <begin position="1"/>
        <end position="52"/>
    </location>
</feature>
<evidence type="ECO:0000256" key="2">
    <source>
        <dbReference type="PROSITE-ProRule" id="PRU00335"/>
    </source>
</evidence>
<keyword evidence="5" id="KW-1185">Reference proteome</keyword>
<evidence type="ECO:0000259" key="3">
    <source>
        <dbReference type="PROSITE" id="PS50977"/>
    </source>
</evidence>
<gene>
    <name evidence="4" type="ORF">SAMN05216259_11423</name>
</gene>
<dbReference type="Gene3D" id="1.10.357.10">
    <property type="entry name" value="Tetracycline Repressor, domain 2"/>
    <property type="match status" value="1"/>
</dbReference>
<organism evidence="4 5">
    <name type="scientific">Actinacidiphila guanduensis</name>
    <dbReference type="NCBI Taxonomy" id="310781"/>
    <lineage>
        <taxon>Bacteria</taxon>
        <taxon>Bacillati</taxon>
        <taxon>Actinomycetota</taxon>
        <taxon>Actinomycetes</taxon>
        <taxon>Kitasatosporales</taxon>
        <taxon>Streptomycetaceae</taxon>
        <taxon>Actinacidiphila</taxon>
    </lineage>
</organism>
<dbReference type="GO" id="GO:0000976">
    <property type="term" value="F:transcription cis-regulatory region binding"/>
    <property type="evidence" value="ECO:0007669"/>
    <property type="project" value="TreeGrafter"/>
</dbReference>
<dbReference type="Proteomes" id="UP000199341">
    <property type="component" value="Unassembled WGS sequence"/>
</dbReference>
<feature type="DNA-binding region" description="H-T-H motif" evidence="2">
    <location>
        <begin position="15"/>
        <end position="34"/>
    </location>
</feature>
<sequence length="189" mass="20250">MARARFLARGYEAVTLRSIAQEAGVDPALISYYFGSKRGLFGAAMALVANPAEQIAEVLRGDPATFGPRALRRMLVTWDSAESGPALLGMLRRIAADADSAALVREVLERELIDRVADRIGGPHARQRAMGFCTQMAGIIVTRYLLRVEPIASMPAEEVARLYGPAVRAALQGPPPRRAPARPKAAGTG</sequence>
<proteinExistence type="predicted"/>
<dbReference type="PANTHER" id="PTHR30055:SF235">
    <property type="entry name" value="TRANSCRIPTIONAL REGULATORY PROTEIN"/>
    <property type="match status" value="1"/>
</dbReference>
<reference evidence="4 5" key="1">
    <citation type="submission" date="2016-10" db="EMBL/GenBank/DDBJ databases">
        <authorList>
            <person name="de Groot N.N."/>
        </authorList>
    </citation>
    <scope>NUCLEOTIDE SEQUENCE [LARGE SCALE GENOMIC DNA]</scope>
    <source>
        <strain evidence="4 5">CGMCC 4.2022</strain>
    </source>
</reference>
<dbReference type="InterPro" id="IPR050109">
    <property type="entry name" value="HTH-type_TetR-like_transc_reg"/>
</dbReference>
<dbReference type="SUPFAM" id="SSF46689">
    <property type="entry name" value="Homeodomain-like"/>
    <property type="match status" value="1"/>
</dbReference>
<dbReference type="InterPro" id="IPR001647">
    <property type="entry name" value="HTH_TetR"/>
</dbReference>
<dbReference type="InterPro" id="IPR009057">
    <property type="entry name" value="Homeodomain-like_sf"/>
</dbReference>
<keyword evidence="1 2" id="KW-0238">DNA-binding</keyword>
<evidence type="ECO:0000313" key="4">
    <source>
        <dbReference type="EMBL" id="SDO90519.1"/>
    </source>
</evidence>
<accession>A0A1H0NCP1</accession>
<name>A0A1H0NCP1_9ACTN</name>
<dbReference type="SUPFAM" id="SSF48498">
    <property type="entry name" value="Tetracyclin repressor-like, C-terminal domain"/>
    <property type="match status" value="1"/>
</dbReference>
<dbReference type="AlphaFoldDB" id="A0A1H0NCP1"/>
<evidence type="ECO:0000256" key="1">
    <source>
        <dbReference type="ARBA" id="ARBA00023125"/>
    </source>
</evidence>
<dbReference type="GO" id="GO:0003700">
    <property type="term" value="F:DNA-binding transcription factor activity"/>
    <property type="evidence" value="ECO:0007669"/>
    <property type="project" value="TreeGrafter"/>
</dbReference>
<dbReference type="Gene3D" id="1.10.10.60">
    <property type="entry name" value="Homeodomain-like"/>
    <property type="match status" value="1"/>
</dbReference>
<evidence type="ECO:0000313" key="5">
    <source>
        <dbReference type="Proteomes" id="UP000199341"/>
    </source>
</evidence>
<dbReference type="InterPro" id="IPR041678">
    <property type="entry name" value="TetR_C_16"/>
</dbReference>
<dbReference type="PANTHER" id="PTHR30055">
    <property type="entry name" value="HTH-TYPE TRANSCRIPTIONAL REGULATOR RUTR"/>
    <property type="match status" value="1"/>
</dbReference>
<protein>
    <submittedName>
        <fullName evidence="4">Transcriptional regulator, TetR family</fullName>
    </submittedName>
</protein>